<dbReference type="PANTHER" id="PTHR11606:SF13">
    <property type="entry name" value="GLUTAMATE DEHYDROGENASE 1, MITOCHONDRIAL"/>
    <property type="match status" value="1"/>
</dbReference>
<gene>
    <name evidence="2" type="ORF">YQE_08962</name>
</gene>
<dbReference type="GO" id="GO:0004352">
    <property type="term" value="F:glutamate dehydrogenase (NAD+) activity"/>
    <property type="evidence" value="ECO:0007669"/>
    <property type="project" value="TreeGrafter"/>
</dbReference>
<dbReference type="Gene3D" id="3.40.50.720">
    <property type="entry name" value="NAD(P)-binding Rossmann-like Domain"/>
    <property type="match status" value="1"/>
</dbReference>
<accession>N6U1G0</accession>
<dbReference type="HOGENOM" id="CLU_2929345_0_0_1"/>
<dbReference type="GO" id="GO:0005739">
    <property type="term" value="C:mitochondrion"/>
    <property type="evidence" value="ECO:0007669"/>
    <property type="project" value="TreeGrafter"/>
</dbReference>
<dbReference type="InterPro" id="IPR006096">
    <property type="entry name" value="Glu/Leu/Phe/Val/Trp_DH_C"/>
</dbReference>
<dbReference type="GO" id="GO:0006538">
    <property type="term" value="P:L-glutamate catabolic process"/>
    <property type="evidence" value="ECO:0007669"/>
    <property type="project" value="TreeGrafter"/>
</dbReference>
<dbReference type="InterPro" id="IPR036291">
    <property type="entry name" value="NAD(P)-bd_dom_sf"/>
</dbReference>
<feature type="non-terminal residue" evidence="2">
    <location>
        <position position="61"/>
    </location>
</feature>
<dbReference type="PANTHER" id="PTHR11606">
    <property type="entry name" value="GLUTAMATE DEHYDROGENASE"/>
    <property type="match status" value="1"/>
</dbReference>
<reference evidence="2" key="1">
    <citation type="journal article" date="2013" name="Genome Biol.">
        <title>Draft genome of the mountain pine beetle, Dendroctonus ponderosae Hopkins, a major forest pest.</title>
        <authorList>
            <person name="Keeling C.I."/>
            <person name="Yuen M.M."/>
            <person name="Liao N.Y."/>
            <person name="Docking T.R."/>
            <person name="Chan S.K."/>
            <person name="Taylor G.A."/>
            <person name="Palmquist D.L."/>
            <person name="Jackman S.D."/>
            <person name="Nguyen A."/>
            <person name="Li M."/>
            <person name="Henderson H."/>
            <person name="Janes J.K."/>
            <person name="Zhao Y."/>
            <person name="Pandoh P."/>
            <person name="Moore R."/>
            <person name="Sperling F.A."/>
            <person name="Huber D.P."/>
            <person name="Birol I."/>
            <person name="Jones S.J."/>
            <person name="Bohlmann J."/>
        </authorList>
    </citation>
    <scope>NUCLEOTIDE SEQUENCE</scope>
</reference>
<dbReference type="OrthoDB" id="6718861at2759"/>
<sequence>MEKKIIVIPDILANSGGVTVSYFEWLKNINHVSFGRLTFKYEKDSNYHLLASVQQSLESAL</sequence>
<dbReference type="AlphaFoldDB" id="N6U1G0"/>
<keyword evidence="1" id="KW-0560">Oxidoreductase</keyword>
<evidence type="ECO:0000313" key="2">
    <source>
        <dbReference type="EMBL" id="ENN74451.1"/>
    </source>
</evidence>
<name>N6U1G0_DENPD</name>
<dbReference type="Pfam" id="PF00208">
    <property type="entry name" value="ELFV_dehydrog"/>
    <property type="match status" value="1"/>
</dbReference>
<dbReference type="SUPFAM" id="SSF51735">
    <property type="entry name" value="NAD(P)-binding Rossmann-fold domains"/>
    <property type="match status" value="1"/>
</dbReference>
<feature type="non-terminal residue" evidence="2">
    <location>
        <position position="1"/>
    </location>
</feature>
<protein>
    <submittedName>
        <fullName evidence="2">Uncharacterized protein</fullName>
    </submittedName>
</protein>
<proteinExistence type="predicted"/>
<dbReference type="EMBL" id="KB741061">
    <property type="protein sequence ID" value="ENN74451.1"/>
    <property type="molecule type" value="Genomic_DNA"/>
</dbReference>
<organism evidence="2">
    <name type="scientific">Dendroctonus ponderosae</name>
    <name type="common">Mountain pine beetle</name>
    <dbReference type="NCBI Taxonomy" id="77166"/>
    <lineage>
        <taxon>Eukaryota</taxon>
        <taxon>Metazoa</taxon>
        <taxon>Ecdysozoa</taxon>
        <taxon>Arthropoda</taxon>
        <taxon>Hexapoda</taxon>
        <taxon>Insecta</taxon>
        <taxon>Pterygota</taxon>
        <taxon>Neoptera</taxon>
        <taxon>Endopterygota</taxon>
        <taxon>Coleoptera</taxon>
        <taxon>Polyphaga</taxon>
        <taxon>Cucujiformia</taxon>
        <taxon>Curculionidae</taxon>
        <taxon>Scolytinae</taxon>
        <taxon>Dendroctonus</taxon>
    </lineage>
</organism>
<evidence type="ECO:0000256" key="1">
    <source>
        <dbReference type="ARBA" id="ARBA00023002"/>
    </source>
</evidence>